<sequence length="103" mass="11132">MMKQVGWVTAFVLALAAAPVARAQVKSANPATAWVYAPNVTVNDLWRGVRDGQVEVVSSAAADDTKGGLSLVTVFRGHGQIWRCVERTDTGMVERNFACARVR</sequence>
<dbReference type="RefSeq" id="WP_189987855.1">
    <property type="nucleotide sequence ID" value="NZ_BMZS01000002.1"/>
</dbReference>
<protein>
    <recommendedName>
        <fullName evidence="4">Common-antigen outer membrane protein</fullName>
    </recommendedName>
</protein>
<dbReference type="AlphaFoldDB" id="A0A919CPL4"/>
<accession>A0A919CPL4</accession>
<gene>
    <name evidence="2" type="ORF">GCM10017083_10230</name>
</gene>
<organism evidence="2 3">
    <name type="scientific">Thalassobaculum fulvum</name>
    <dbReference type="NCBI Taxonomy" id="1633335"/>
    <lineage>
        <taxon>Bacteria</taxon>
        <taxon>Pseudomonadati</taxon>
        <taxon>Pseudomonadota</taxon>
        <taxon>Alphaproteobacteria</taxon>
        <taxon>Rhodospirillales</taxon>
        <taxon>Thalassobaculaceae</taxon>
        <taxon>Thalassobaculum</taxon>
    </lineage>
</organism>
<evidence type="ECO:0008006" key="4">
    <source>
        <dbReference type="Google" id="ProtNLM"/>
    </source>
</evidence>
<name>A0A919CPL4_9PROT</name>
<reference evidence="2" key="1">
    <citation type="journal article" date="2014" name="Int. J. Syst. Evol. Microbiol.">
        <title>Complete genome sequence of Corynebacterium casei LMG S-19264T (=DSM 44701T), isolated from a smear-ripened cheese.</title>
        <authorList>
            <consortium name="US DOE Joint Genome Institute (JGI-PGF)"/>
            <person name="Walter F."/>
            <person name="Albersmeier A."/>
            <person name="Kalinowski J."/>
            <person name="Ruckert C."/>
        </authorList>
    </citation>
    <scope>NUCLEOTIDE SEQUENCE</scope>
    <source>
        <strain evidence="2">KCTC 42651</strain>
    </source>
</reference>
<feature type="signal peptide" evidence="1">
    <location>
        <begin position="1"/>
        <end position="23"/>
    </location>
</feature>
<keyword evidence="3" id="KW-1185">Reference proteome</keyword>
<keyword evidence="1" id="KW-0732">Signal</keyword>
<proteinExistence type="predicted"/>
<evidence type="ECO:0000313" key="3">
    <source>
        <dbReference type="Proteomes" id="UP000630353"/>
    </source>
</evidence>
<evidence type="ECO:0000313" key="2">
    <source>
        <dbReference type="EMBL" id="GHD43727.1"/>
    </source>
</evidence>
<dbReference type="EMBL" id="BMZS01000002">
    <property type="protein sequence ID" value="GHD43727.1"/>
    <property type="molecule type" value="Genomic_DNA"/>
</dbReference>
<dbReference type="Proteomes" id="UP000630353">
    <property type="component" value="Unassembled WGS sequence"/>
</dbReference>
<evidence type="ECO:0000256" key="1">
    <source>
        <dbReference type="SAM" id="SignalP"/>
    </source>
</evidence>
<reference evidence="2" key="2">
    <citation type="submission" date="2020-09" db="EMBL/GenBank/DDBJ databases">
        <authorList>
            <person name="Sun Q."/>
            <person name="Kim S."/>
        </authorList>
    </citation>
    <scope>NUCLEOTIDE SEQUENCE</scope>
    <source>
        <strain evidence="2">KCTC 42651</strain>
    </source>
</reference>
<feature type="chain" id="PRO_5037940485" description="Common-antigen outer membrane protein" evidence="1">
    <location>
        <begin position="24"/>
        <end position="103"/>
    </location>
</feature>
<comment type="caution">
    <text evidence="2">The sequence shown here is derived from an EMBL/GenBank/DDBJ whole genome shotgun (WGS) entry which is preliminary data.</text>
</comment>